<gene>
    <name evidence="1" type="ORF">ORY91_001977</name>
    <name evidence="2" type="ORF">V9W64_04560</name>
</gene>
<keyword evidence="3" id="KW-1185">Reference proteome</keyword>
<dbReference type="RefSeq" id="WP_274585617.1">
    <property type="nucleotide sequence ID" value="NZ_CP145811.1"/>
</dbReference>
<name>A0A9X4E615_9NEIS</name>
<sequence>MSESLFQRFAVDILRLHQQTANSWLVLEGQSGAEVVGSPYVHVDGCYYFSLPNDCGSVRDQAAIVLIEDEQRSVRLSWVGEARRVACKDCKYAGACAALSRRCGEDAIGCLWELCPQQGRLSIQDQWDCALSPEHLQRALYPAAERVRRFADC</sequence>
<protein>
    <submittedName>
        <fullName evidence="1">Uncharacterized protein</fullName>
    </submittedName>
</protein>
<evidence type="ECO:0000313" key="2">
    <source>
        <dbReference type="EMBL" id="WWY03996.1"/>
    </source>
</evidence>
<dbReference type="Proteomes" id="UP001149607">
    <property type="component" value="Chromosome"/>
</dbReference>
<dbReference type="AlphaFoldDB" id="A0A9X4E615"/>
<accession>A0A9X4E615</accession>
<proteinExistence type="predicted"/>
<dbReference type="EMBL" id="JAPQFL010000007">
    <property type="protein sequence ID" value="MDD9328546.1"/>
    <property type="molecule type" value="Genomic_DNA"/>
</dbReference>
<reference evidence="1" key="1">
    <citation type="submission" date="2022-10" db="EMBL/GenBank/DDBJ databases">
        <authorList>
            <person name="Boutroux M."/>
        </authorList>
    </citation>
    <scope>NUCLEOTIDE SEQUENCE</scope>
    <source>
        <strain evidence="1">51.81</strain>
    </source>
</reference>
<reference evidence="2" key="2">
    <citation type="submission" date="2024-02" db="EMBL/GenBank/DDBJ databases">
        <title>Neisseria leonii sp. nov.</title>
        <authorList>
            <person name="Boutroux M."/>
            <person name="Favre-Rochex S."/>
            <person name="Gorgette O."/>
            <person name="Touak G."/>
            <person name="Muhle E."/>
            <person name="Chesneau O."/>
            <person name="Clermont D."/>
            <person name="Rahi P."/>
        </authorList>
    </citation>
    <scope>NUCLEOTIDE SEQUENCE</scope>
    <source>
        <strain evidence="2">51.81</strain>
    </source>
</reference>
<evidence type="ECO:0000313" key="3">
    <source>
        <dbReference type="Proteomes" id="UP001149607"/>
    </source>
</evidence>
<evidence type="ECO:0000313" key="1">
    <source>
        <dbReference type="EMBL" id="MDD9328546.1"/>
    </source>
</evidence>
<organism evidence="1">
    <name type="scientific">Neisseria leonii</name>
    <dbReference type="NCBI Taxonomy" id="2995413"/>
    <lineage>
        <taxon>Bacteria</taxon>
        <taxon>Pseudomonadati</taxon>
        <taxon>Pseudomonadota</taxon>
        <taxon>Betaproteobacteria</taxon>
        <taxon>Neisseriales</taxon>
        <taxon>Neisseriaceae</taxon>
        <taxon>Neisseria</taxon>
    </lineage>
</organism>
<dbReference type="EMBL" id="CP146598">
    <property type="protein sequence ID" value="WWY03996.1"/>
    <property type="molecule type" value="Genomic_DNA"/>
</dbReference>